<gene>
    <name evidence="1" type="ORF">EJ73_00927</name>
</gene>
<comment type="caution">
    <text evidence="1">The sequence shown here is derived from an EMBL/GenBank/DDBJ whole genome shotgun (WGS) entry which is preliminary data.</text>
</comment>
<name>A0A318I0R8_9BACT</name>
<protein>
    <submittedName>
        <fullName evidence="1">Uncharacterized protein</fullName>
    </submittedName>
</protein>
<dbReference type="AlphaFoldDB" id="A0A318I0R8"/>
<dbReference type="EMBL" id="QJJX01000008">
    <property type="protein sequence ID" value="PXX22946.1"/>
    <property type="molecule type" value="Genomic_DNA"/>
</dbReference>
<dbReference type="Proteomes" id="UP000248314">
    <property type="component" value="Unassembled WGS sequence"/>
</dbReference>
<evidence type="ECO:0000313" key="2">
    <source>
        <dbReference type="Proteomes" id="UP000248314"/>
    </source>
</evidence>
<evidence type="ECO:0000313" key="1">
    <source>
        <dbReference type="EMBL" id="PXX22946.1"/>
    </source>
</evidence>
<reference evidence="1 2" key="1">
    <citation type="submission" date="2018-05" db="EMBL/GenBank/DDBJ databases">
        <title>Genomic Encyclopedia of Type Strains, Phase I: the one thousand microbial genomes (KMG-I) project.</title>
        <authorList>
            <person name="Kyrpides N."/>
        </authorList>
    </citation>
    <scope>NUCLEOTIDE SEQUENCE [LARGE SCALE GENOMIC DNA]</scope>
    <source>
        <strain evidence="1 2">DSM 15611</strain>
    </source>
</reference>
<keyword evidence="2" id="KW-1185">Reference proteome</keyword>
<organism evidence="1 2">
    <name type="scientific">Hoylesella shahii DSM 15611 = JCM 12083</name>
    <dbReference type="NCBI Taxonomy" id="1122991"/>
    <lineage>
        <taxon>Bacteria</taxon>
        <taxon>Pseudomonadati</taxon>
        <taxon>Bacteroidota</taxon>
        <taxon>Bacteroidia</taxon>
        <taxon>Bacteroidales</taxon>
        <taxon>Prevotellaceae</taxon>
        <taxon>Hoylesella</taxon>
    </lineage>
</organism>
<proteinExistence type="predicted"/>
<dbReference type="STRING" id="1122991.GCA_000613445_02763"/>
<sequence length="144" mass="16627">MRTNWSYPSPISQAFSATKQSSRLVQCTNKDEDYTINHNLLINISTKVFTQLRLYGSVIRETFVSILLHFLSAYSAFFVQKSLRKEPKPYKTNEKYTYTTHTNPTFETPTQHTCDKQVANFMRISTVVSGVNPMFFSKFAVCTQ</sequence>
<accession>A0A318I0R8</accession>